<evidence type="ECO:0000256" key="5">
    <source>
        <dbReference type="SAM" id="MobiDB-lite"/>
    </source>
</evidence>
<dbReference type="EnsemblMetazoa" id="CLYHEMT002066.1">
    <property type="protein sequence ID" value="CLYHEMP002066.1"/>
    <property type="gene ID" value="CLYHEMG002066"/>
</dbReference>
<feature type="region of interest" description="Disordered" evidence="5">
    <location>
        <begin position="43"/>
        <end position="111"/>
    </location>
</feature>
<dbReference type="GeneID" id="136823949"/>
<dbReference type="GO" id="GO:0005509">
    <property type="term" value="F:calcium ion binding"/>
    <property type="evidence" value="ECO:0007669"/>
    <property type="project" value="InterPro"/>
</dbReference>
<evidence type="ECO:0000256" key="1">
    <source>
        <dbReference type="ARBA" id="ARBA00007828"/>
    </source>
</evidence>
<reference evidence="7" key="1">
    <citation type="submission" date="2021-01" db="UniProtKB">
        <authorList>
            <consortium name="EnsemblMetazoa"/>
        </authorList>
    </citation>
    <scope>IDENTIFICATION</scope>
</reference>
<sequence length="224" mass="25513">MNIEENPKPLEGEDQVHDTLTSDYVSGVKERAQLKEEIETLTKEVNRVKSQNYDLTKKIEKLENEKTESRKQSGQQKKGRKKRPAKRKTPKKKTSSSSSVGKQEDESEKEDPFENMDLLYEEIAKQFPTLPLSTILVAQQKFTEADVNNDGTIDSVELENVLDSAALFVTKSEVKEMLKNIDADESDSIDFFECLKVCDQLHNNRKTSLPRSLQNQKSALCSIQ</sequence>
<dbReference type="GO" id="GO:0008218">
    <property type="term" value="P:bioluminescence"/>
    <property type="evidence" value="ECO:0007669"/>
    <property type="project" value="UniProtKB-KW"/>
</dbReference>
<dbReference type="PROSITE" id="PS00018">
    <property type="entry name" value="EF_HAND_1"/>
    <property type="match status" value="1"/>
</dbReference>
<keyword evidence="8" id="KW-1185">Reference proteome</keyword>
<feature type="compositionally biased region" description="Basic and acidic residues" evidence="5">
    <location>
        <begin position="1"/>
        <end position="17"/>
    </location>
</feature>
<evidence type="ECO:0000313" key="8">
    <source>
        <dbReference type="Proteomes" id="UP000594262"/>
    </source>
</evidence>
<dbReference type="AlphaFoldDB" id="A0A7M5WQI6"/>
<dbReference type="SMART" id="SM00054">
    <property type="entry name" value="EFh"/>
    <property type="match status" value="2"/>
</dbReference>
<keyword evidence="4" id="KW-0599">Photoprotein</keyword>
<dbReference type="Proteomes" id="UP000594262">
    <property type="component" value="Unplaced"/>
</dbReference>
<dbReference type="RefSeq" id="XP_066936207.1">
    <property type="nucleotide sequence ID" value="XM_067080106.1"/>
</dbReference>
<feature type="compositionally biased region" description="Basic residues" evidence="5">
    <location>
        <begin position="77"/>
        <end position="94"/>
    </location>
</feature>
<feature type="domain" description="EF-hand" evidence="6">
    <location>
        <begin position="133"/>
        <end position="168"/>
    </location>
</feature>
<evidence type="ECO:0000313" key="7">
    <source>
        <dbReference type="EnsemblMetazoa" id="CLYHEMP002066.1"/>
    </source>
</evidence>
<evidence type="ECO:0000259" key="6">
    <source>
        <dbReference type="PROSITE" id="PS50222"/>
    </source>
</evidence>
<feature type="domain" description="EF-hand" evidence="6">
    <location>
        <begin position="169"/>
        <end position="204"/>
    </location>
</feature>
<dbReference type="InterPro" id="IPR002048">
    <property type="entry name" value="EF_hand_dom"/>
</dbReference>
<protein>
    <recommendedName>
        <fullName evidence="6">EF-hand domain-containing protein</fullName>
    </recommendedName>
</protein>
<dbReference type="InterPro" id="IPR018247">
    <property type="entry name" value="EF_Hand_1_Ca_BS"/>
</dbReference>
<keyword evidence="3" id="KW-0455">Luminescence</keyword>
<evidence type="ECO:0000256" key="4">
    <source>
        <dbReference type="ARBA" id="ARBA00023262"/>
    </source>
</evidence>
<proteinExistence type="inferred from homology"/>
<dbReference type="PROSITE" id="PS50222">
    <property type="entry name" value="EF_HAND_2"/>
    <property type="match status" value="2"/>
</dbReference>
<dbReference type="InterPro" id="IPR011992">
    <property type="entry name" value="EF-hand-dom_pair"/>
</dbReference>
<organism evidence="7 8">
    <name type="scientific">Clytia hemisphaerica</name>
    <dbReference type="NCBI Taxonomy" id="252671"/>
    <lineage>
        <taxon>Eukaryota</taxon>
        <taxon>Metazoa</taxon>
        <taxon>Cnidaria</taxon>
        <taxon>Hydrozoa</taxon>
        <taxon>Hydroidolina</taxon>
        <taxon>Leptothecata</taxon>
        <taxon>Obeliida</taxon>
        <taxon>Clytiidae</taxon>
        <taxon>Clytia</taxon>
    </lineage>
</organism>
<dbReference type="OrthoDB" id="9451669at2759"/>
<accession>A0A7M5WQI6</accession>
<dbReference type="CDD" id="cd00051">
    <property type="entry name" value="EFh"/>
    <property type="match status" value="1"/>
</dbReference>
<keyword evidence="2" id="KW-0106">Calcium</keyword>
<dbReference type="SUPFAM" id="SSF47473">
    <property type="entry name" value="EF-hand"/>
    <property type="match status" value="1"/>
</dbReference>
<name>A0A7M5WQI6_9CNID</name>
<dbReference type="Pfam" id="PF13499">
    <property type="entry name" value="EF-hand_7"/>
    <property type="match status" value="1"/>
</dbReference>
<evidence type="ECO:0000256" key="3">
    <source>
        <dbReference type="ARBA" id="ARBA00023223"/>
    </source>
</evidence>
<comment type="similarity">
    <text evidence="1">Belongs to the aequorin family.</text>
</comment>
<feature type="region of interest" description="Disordered" evidence="5">
    <location>
        <begin position="1"/>
        <end position="20"/>
    </location>
</feature>
<feature type="compositionally biased region" description="Basic and acidic residues" evidence="5">
    <location>
        <begin position="55"/>
        <end position="71"/>
    </location>
</feature>
<evidence type="ECO:0000256" key="2">
    <source>
        <dbReference type="ARBA" id="ARBA00022837"/>
    </source>
</evidence>
<dbReference type="Gene3D" id="1.10.238.10">
    <property type="entry name" value="EF-hand"/>
    <property type="match status" value="1"/>
</dbReference>